<organism evidence="1 2">
    <name type="scientific">Lactococcus formosensis</name>
    <dbReference type="NCBI Taxonomy" id="1281486"/>
    <lineage>
        <taxon>Bacteria</taxon>
        <taxon>Bacillati</taxon>
        <taxon>Bacillota</taxon>
        <taxon>Bacilli</taxon>
        <taxon>Lactobacillales</taxon>
        <taxon>Streptococcaceae</taxon>
        <taxon>Lactococcus</taxon>
    </lineage>
</organism>
<name>A0A9X4P8W1_9LACT</name>
<dbReference type="Proteomes" id="UP001153203">
    <property type="component" value="Unassembled WGS sequence"/>
</dbReference>
<proteinExistence type="predicted"/>
<sequence>MIYTEMYGRLGNQFFRYAGTRALQIKYYPHDELVFSFDQIDEAGKVDPSFYNVLEDFNVCNYNVYPKTGKVIFNESSIQQKLYCIPYYIGMRRIMPEQMNEQVEYEEKWHRSLEKKGIYWFRRGVEPTI</sequence>
<evidence type="ECO:0000313" key="1">
    <source>
        <dbReference type="EMBL" id="MDG6194413.1"/>
    </source>
</evidence>
<dbReference type="AlphaFoldDB" id="A0A9X4P8W1"/>
<dbReference type="EMBL" id="JAMWGI010000009">
    <property type="protein sequence ID" value="MDG6194413.1"/>
    <property type="molecule type" value="Genomic_DNA"/>
</dbReference>
<comment type="caution">
    <text evidence="1">The sequence shown here is derived from an EMBL/GenBank/DDBJ whole genome shotgun (WGS) entry which is preliminary data.</text>
</comment>
<accession>A0A9X4P8W1</accession>
<gene>
    <name evidence="1" type="ORF">NF708_10515</name>
</gene>
<protein>
    <submittedName>
        <fullName evidence="1">Uncharacterized protein</fullName>
    </submittedName>
</protein>
<dbReference type="RefSeq" id="WP_163646145.1">
    <property type="nucleotide sequence ID" value="NZ_JAMWFS010000017.1"/>
</dbReference>
<reference evidence="1" key="1">
    <citation type="submission" date="2022-06" db="EMBL/GenBank/DDBJ databases">
        <title>Lactococcus from bovine mastitis in China.</title>
        <authorList>
            <person name="Lin Y."/>
            <person name="Han B."/>
        </authorList>
    </citation>
    <scope>NUCLEOTIDE SEQUENCE</scope>
    <source>
        <strain evidence="1">Hebei-B-39</strain>
    </source>
</reference>
<evidence type="ECO:0000313" key="2">
    <source>
        <dbReference type="Proteomes" id="UP001153203"/>
    </source>
</evidence>